<evidence type="ECO:0000256" key="1">
    <source>
        <dbReference type="SAM" id="MobiDB-lite"/>
    </source>
</evidence>
<gene>
    <name evidence="2" type="ORF">SAMEA104305318_02804</name>
</gene>
<sequence length="162" mass="16003">MVSIVYVCVSLTLLLLPAASVNVTLASIVLSASAVKSLPGTLTVHVPAVLSTVAVYVWPLITTVTTVFAASAGTFFNTPVTVTFPDASDALITLSAVTESTAKLAPSVFGPTASTVAVPGKDGLPAGSVAIASTSSPSFKPGFGTDQLPSGPATTVAVSPLG</sequence>
<evidence type="ECO:0000313" key="3">
    <source>
        <dbReference type="Proteomes" id="UP000252694"/>
    </source>
</evidence>
<dbReference type="Proteomes" id="UP000252694">
    <property type="component" value="Unassembled WGS sequence"/>
</dbReference>
<evidence type="ECO:0000313" key="2">
    <source>
        <dbReference type="EMBL" id="SST27017.1"/>
    </source>
</evidence>
<accession>A0A335GA68</accession>
<dbReference type="EMBL" id="UFMQ01000015">
    <property type="protein sequence ID" value="SST27017.1"/>
    <property type="molecule type" value="Genomic_DNA"/>
</dbReference>
<dbReference type="AlphaFoldDB" id="A0A335GA68"/>
<name>A0A335GA68_ACIBA</name>
<proteinExistence type="predicted"/>
<protein>
    <submittedName>
        <fullName evidence="2">Uncharacterized protein</fullName>
    </submittedName>
</protein>
<organism evidence="2 3">
    <name type="scientific">Acinetobacter baumannii</name>
    <dbReference type="NCBI Taxonomy" id="470"/>
    <lineage>
        <taxon>Bacteria</taxon>
        <taxon>Pseudomonadati</taxon>
        <taxon>Pseudomonadota</taxon>
        <taxon>Gammaproteobacteria</taxon>
        <taxon>Moraxellales</taxon>
        <taxon>Moraxellaceae</taxon>
        <taxon>Acinetobacter</taxon>
        <taxon>Acinetobacter calcoaceticus/baumannii complex</taxon>
    </lineage>
</organism>
<reference evidence="2 3" key="1">
    <citation type="submission" date="2018-07" db="EMBL/GenBank/DDBJ databases">
        <authorList>
            <consortium name="Pathogen Informatics"/>
        </authorList>
    </citation>
    <scope>NUCLEOTIDE SEQUENCE [LARGE SCALE GENOMIC DNA]</scope>
    <source>
        <strain evidence="2 3">4300STDY7045823</strain>
    </source>
</reference>
<feature type="region of interest" description="Disordered" evidence="1">
    <location>
        <begin position="140"/>
        <end position="162"/>
    </location>
</feature>
<feature type="compositionally biased region" description="Polar residues" evidence="1">
    <location>
        <begin position="152"/>
        <end position="162"/>
    </location>
</feature>